<organism evidence="1 2">
    <name type="scientific">Puccinia triticina</name>
    <dbReference type="NCBI Taxonomy" id="208348"/>
    <lineage>
        <taxon>Eukaryota</taxon>
        <taxon>Fungi</taxon>
        <taxon>Dikarya</taxon>
        <taxon>Basidiomycota</taxon>
        <taxon>Pucciniomycotina</taxon>
        <taxon>Pucciniomycetes</taxon>
        <taxon>Pucciniales</taxon>
        <taxon>Pucciniaceae</taxon>
        <taxon>Puccinia</taxon>
    </lineage>
</organism>
<sequence>MPYQPLACARLIRHTQEIPTLSAMPSSPFPSIAANNLFPLAVAVIKANITHNGLDPYACDSIHIGNPIASLMSSVSTHVAPQPPSSMRQFNVSETAL</sequence>
<name>A0ABY7D109_9BASI</name>
<keyword evidence="2" id="KW-1185">Reference proteome</keyword>
<dbReference type="Proteomes" id="UP001164743">
    <property type="component" value="Chromosome 13A"/>
</dbReference>
<protein>
    <submittedName>
        <fullName evidence="1">Uncharacterized protein</fullName>
    </submittedName>
</protein>
<dbReference type="RefSeq" id="XP_053026651.1">
    <property type="nucleotide sequence ID" value="XM_053162700.1"/>
</dbReference>
<dbReference type="GeneID" id="77803595"/>
<evidence type="ECO:0000313" key="2">
    <source>
        <dbReference type="Proteomes" id="UP001164743"/>
    </source>
</evidence>
<gene>
    <name evidence="1" type="ORF">PtA15_13A497</name>
</gene>
<evidence type="ECO:0000313" key="1">
    <source>
        <dbReference type="EMBL" id="WAQ91096.1"/>
    </source>
</evidence>
<dbReference type="EMBL" id="CP110433">
    <property type="protein sequence ID" value="WAQ91096.1"/>
    <property type="molecule type" value="Genomic_DNA"/>
</dbReference>
<accession>A0ABY7D109</accession>
<reference evidence="1" key="1">
    <citation type="submission" date="2022-10" db="EMBL/GenBank/DDBJ databases">
        <title>Puccinia triticina Genome sequencing and assembly.</title>
        <authorList>
            <person name="Li C."/>
        </authorList>
    </citation>
    <scope>NUCLEOTIDE SEQUENCE</scope>
    <source>
        <strain evidence="1">Pt15</strain>
    </source>
</reference>
<proteinExistence type="predicted"/>